<keyword evidence="8" id="KW-1185">Reference proteome</keyword>
<evidence type="ECO:0000256" key="5">
    <source>
        <dbReference type="SAM" id="MobiDB-lite"/>
    </source>
</evidence>
<dbReference type="InterPro" id="IPR000551">
    <property type="entry name" value="MerR-type_HTH_dom"/>
</dbReference>
<keyword evidence="3 7" id="KW-0238">DNA-binding</keyword>
<dbReference type="AlphaFoldDB" id="A0A1M6IZH3"/>
<dbReference type="SMART" id="SM00422">
    <property type="entry name" value="HTH_MERR"/>
    <property type="match status" value="1"/>
</dbReference>
<sequence length="304" mass="35508">MRMYTIGELATVSGIPSTTLRYYDSEGILQPEIRNSANGYRYYSEKQLLQAEMIKELKGLGIKIQDIRLILQKENNEYMIHALELRMREMQKESMRLSNQLVAIDYALQRLQNTNKLQKEKTRESEQSKQSDPARNAERNTELKAYQVELYTMPEMWVLATRYISYIAVDNVFTDRVLELQNLREQYELFSKGPAVGIFHDGYSAQFTNEYGDLELCLPIVMGTDAAIEHSEIKHLDSCLCAATIHIGHYKFAYRAYLNLLEWIENSEYRITGPAMEIYEVDPRFSTNINEYLTRICFPIELKE</sequence>
<reference evidence="7 8" key="1">
    <citation type="submission" date="2016-11" db="EMBL/GenBank/DDBJ databases">
        <authorList>
            <person name="Jaros S."/>
            <person name="Januszkiewicz K."/>
            <person name="Wedrychowicz H."/>
        </authorList>
    </citation>
    <scope>NUCLEOTIDE SEQUENCE [LARGE SCALE GENOMIC DNA]</scope>
    <source>
        <strain evidence="7 8">DSM 15480</strain>
    </source>
</reference>
<dbReference type="GO" id="GO:0003700">
    <property type="term" value="F:DNA-binding transcription factor activity"/>
    <property type="evidence" value="ECO:0007669"/>
    <property type="project" value="InterPro"/>
</dbReference>
<gene>
    <name evidence="7" type="ORF">SAMN02745243_00485</name>
</gene>
<dbReference type="InterPro" id="IPR047057">
    <property type="entry name" value="MerR_fam"/>
</dbReference>
<organism evidence="7 8">
    <name type="scientific">Hespellia stercorisuis DSM 15480</name>
    <dbReference type="NCBI Taxonomy" id="1121950"/>
    <lineage>
        <taxon>Bacteria</taxon>
        <taxon>Bacillati</taxon>
        <taxon>Bacillota</taxon>
        <taxon>Clostridia</taxon>
        <taxon>Lachnospirales</taxon>
        <taxon>Lachnospiraceae</taxon>
        <taxon>Hespellia</taxon>
    </lineage>
</organism>
<evidence type="ECO:0000313" key="8">
    <source>
        <dbReference type="Proteomes" id="UP000184301"/>
    </source>
</evidence>
<evidence type="ECO:0000256" key="4">
    <source>
        <dbReference type="ARBA" id="ARBA00023163"/>
    </source>
</evidence>
<keyword evidence="2" id="KW-0805">Transcription regulation</keyword>
<dbReference type="PANTHER" id="PTHR30204:SF69">
    <property type="entry name" value="MERR-FAMILY TRANSCRIPTIONAL REGULATOR"/>
    <property type="match status" value="1"/>
</dbReference>
<evidence type="ECO:0000313" key="7">
    <source>
        <dbReference type="EMBL" id="SHJ39856.1"/>
    </source>
</evidence>
<proteinExistence type="predicted"/>
<dbReference type="STRING" id="1121950.SAMN02745243_00485"/>
<evidence type="ECO:0000256" key="1">
    <source>
        <dbReference type="ARBA" id="ARBA00022491"/>
    </source>
</evidence>
<feature type="region of interest" description="Disordered" evidence="5">
    <location>
        <begin position="115"/>
        <end position="138"/>
    </location>
</feature>
<dbReference type="InterPro" id="IPR029442">
    <property type="entry name" value="GyrI-like"/>
</dbReference>
<dbReference type="PROSITE" id="PS50937">
    <property type="entry name" value="HTH_MERR_2"/>
    <property type="match status" value="1"/>
</dbReference>
<dbReference type="SMART" id="SM00871">
    <property type="entry name" value="AraC_E_bind"/>
    <property type="match status" value="1"/>
</dbReference>
<dbReference type="RefSeq" id="WP_073104495.1">
    <property type="nucleotide sequence ID" value="NZ_FQZY01000008.1"/>
</dbReference>
<dbReference type="Gene3D" id="1.10.1660.10">
    <property type="match status" value="1"/>
</dbReference>
<accession>A0A1M6IZH3</accession>
<keyword evidence="4" id="KW-0804">Transcription</keyword>
<dbReference type="Pfam" id="PF13411">
    <property type="entry name" value="MerR_1"/>
    <property type="match status" value="1"/>
</dbReference>
<dbReference type="Pfam" id="PF06445">
    <property type="entry name" value="GyrI-like"/>
    <property type="match status" value="1"/>
</dbReference>
<dbReference type="GO" id="GO:0003677">
    <property type="term" value="F:DNA binding"/>
    <property type="evidence" value="ECO:0007669"/>
    <property type="project" value="UniProtKB-KW"/>
</dbReference>
<dbReference type="PANTHER" id="PTHR30204">
    <property type="entry name" value="REDOX-CYCLING DRUG-SENSING TRANSCRIPTIONAL ACTIVATOR SOXR"/>
    <property type="match status" value="1"/>
</dbReference>
<dbReference type="InterPro" id="IPR009061">
    <property type="entry name" value="DNA-bd_dom_put_sf"/>
</dbReference>
<dbReference type="SUPFAM" id="SSF55136">
    <property type="entry name" value="Probable bacterial effector-binding domain"/>
    <property type="match status" value="1"/>
</dbReference>
<feature type="domain" description="HTH merR-type" evidence="6">
    <location>
        <begin position="3"/>
        <end position="73"/>
    </location>
</feature>
<dbReference type="InterPro" id="IPR010499">
    <property type="entry name" value="AraC_E-bd"/>
</dbReference>
<dbReference type="OrthoDB" id="9773308at2"/>
<dbReference type="Gene3D" id="3.20.80.10">
    <property type="entry name" value="Regulatory factor, effector binding domain"/>
    <property type="match status" value="1"/>
</dbReference>
<dbReference type="Proteomes" id="UP000184301">
    <property type="component" value="Unassembled WGS sequence"/>
</dbReference>
<feature type="compositionally biased region" description="Basic and acidic residues" evidence="5">
    <location>
        <begin position="117"/>
        <end position="129"/>
    </location>
</feature>
<dbReference type="EMBL" id="FQZY01000008">
    <property type="protein sequence ID" value="SHJ39856.1"/>
    <property type="molecule type" value="Genomic_DNA"/>
</dbReference>
<evidence type="ECO:0000256" key="2">
    <source>
        <dbReference type="ARBA" id="ARBA00023015"/>
    </source>
</evidence>
<dbReference type="SUPFAM" id="SSF46955">
    <property type="entry name" value="Putative DNA-binding domain"/>
    <property type="match status" value="1"/>
</dbReference>
<evidence type="ECO:0000259" key="6">
    <source>
        <dbReference type="PROSITE" id="PS50937"/>
    </source>
</evidence>
<evidence type="ECO:0000256" key="3">
    <source>
        <dbReference type="ARBA" id="ARBA00023125"/>
    </source>
</evidence>
<name>A0A1M6IZH3_9FIRM</name>
<dbReference type="InterPro" id="IPR011256">
    <property type="entry name" value="Reg_factor_effector_dom_sf"/>
</dbReference>
<protein>
    <submittedName>
        <fullName evidence="7">DNA-binding transcriptional regulator, MerR family</fullName>
    </submittedName>
</protein>
<keyword evidence="1" id="KW-0678">Repressor</keyword>